<sequence>MVIALTFGLVVSWYFDIWHSPVETIDELIGKNYDFAARNYFKSPPQYQYEVNVNHELSEFDGAILHHKEKLKDSIVQVYTWKFINRKKTIWVGKTSESDSQIIDAIRYKNDIKF</sequence>
<evidence type="ECO:0000313" key="2">
    <source>
        <dbReference type="Proteomes" id="UP000429785"/>
    </source>
</evidence>
<gene>
    <name evidence="1" type="ORF">F8C76_00160</name>
</gene>
<accession>A0A6I1DYT3</accession>
<dbReference type="OrthoDB" id="1494920at2"/>
<name>A0A6I1DYT3_9FLAO</name>
<dbReference type="Proteomes" id="UP000429785">
    <property type="component" value="Unassembled WGS sequence"/>
</dbReference>
<reference evidence="1 2" key="1">
    <citation type="submission" date="2019-10" db="EMBL/GenBank/DDBJ databases">
        <title>Muricauda olearia CL-SS4 JCM15563 genome.</title>
        <authorList>
            <person name="Liu L."/>
        </authorList>
    </citation>
    <scope>NUCLEOTIDE SEQUENCE [LARGE SCALE GENOMIC DNA]</scope>
    <source>
        <strain evidence="1 2">CL-SS4</strain>
    </source>
</reference>
<evidence type="ECO:0000313" key="1">
    <source>
        <dbReference type="EMBL" id="KAB7529977.1"/>
    </source>
</evidence>
<protein>
    <submittedName>
        <fullName evidence="1">Uncharacterized protein</fullName>
    </submittedName>
</protein>
<organism evidence="1 2">
    <name type="scientific">Flagellimonas olearia</name>
    <dbReference type="NCBI Taxonomy" id="552546"/>
    <lineage>
        <taxon>Bacteria</taxon>
        <taxon>Pseudomonadati</taxon>
        <taxon>Bacteroidota</taxon>
        <taxon>Flavobacteriia</taxon>
        <taxon>Flavobacteriales</taxon>
        <taxon>Flavobacteriaceae</taxon>
        <taxon>Flagellimonas</taxon>
    </lineage>
</organism>
<dbReference type="RefSeq" id="WP_152129945.1">
    <property type="nucleotide sequence ID" value="NZ_WELG01000001.1"/>
</dbReference>
<dbReference type="AlphaFoldDB" id="A0A6I1DYT3"/>
<proteinExistence type="predicted"/>
<dbReference type="EMBL" id="WELG01000001">
    <property type="protein sequence ID" value="KAB7529977.1"/>
    <property type="molecule type" value="Genomic_DNA"/>
</dbReference>
<comment type="caution">
    <text evidence="1">The sequence shown here is derived from an EMBL/GenBank/DDBJ whole genome shotgun (WGS) entry which is preliminary data.</text>
</comment>